<keyword evidence="5" id="KW-0067">ATP-binding</keyword>
<dbReference type="PANTHER" id="PTHR42794">
    <property type="entry name" value="HEMIN IMPORT ATP-BINDING PROTEIN HMUV"/>
    <property type="match status" value="1"/>
</dbReference>
<evidence type="ECO:0000256" key="1">
    <source>
        <dbReference type="ARBA" id="ARBA00022448"/>
    </source>
</evidence>
<evidence type="ECO:0000259" key="4">
    <source>
        <dbReference type="PROSITE" id="PS50893"/>
    </source>
</evidence>
<feature type="domain" description="ABC transporter" evidence="4">
    <location>
        <begin position="3"/>
        <end position="185"/>
    </location>
</feature>
<dbReference type="Proteomes" id="UP000564677">
    <property type="component" value="Unassembled WGS sequence"/>
</dbReference>
<dbReference type="SUPFAM" id="SSF52540">
    <property type="entry name" value="P-loop containing nucleoside triphosphate hydrolases"/>
    <property type="match status" value="1"/>
</dbReference>
<comment type="caution">
    <text evidence="5">The sequence shown here is derived from an EMBL/GenBank/DDBJ whole genome shotgun (WGS) entry which is preliminary data.</text>
</comment>
<dbReference type="GO" id="GO:0016887">
    <property type="term" value="F:ATP hydrolysis activity"/>
    <property type="evidence" value="ECO:0007669"/>
    <property type="project" value="InterPro"/>
</dbReference>
<proteinExistence type="predicted"/>
<evidence type="ECO:0000256" key="3">
    <source>
        <dbReference type="ARBA" id="ARBA00037066"/>
    </source>
</evidence>
<keyword evidence="2" id="KW-1278">Translocase</keyword>
<dbReference type="RefSeq" id="WP_167297901.1">
    <property type="nucleotide sequence ID" value="NZ_JAASQV010000001.1"/>
</dbReference>
<keyword evidence="5" id="KW-0547">Nucleotide-binding</keyword>
<organism evidence="5 6">
    <name type="scientific">Sphingomonas leidyi</name>
    <dbReference type="NCBI Taxonomy" id="68569"/>
    <lineage>
        <taxon>Bacteria</taxon>
        <taxon>Pseudomonadati</taxon>
        <taxon>Pseudomonadota</taxon>
        <taxon>Alphaproteobacteria</taxon>
        <taxon>Sphingomonadales</taxon>
        <taxon>Sphingomonadaceae</taxon>
        <taxon>Sphingomonas</taxon>
    </lineage>
</organism>
<name>A0A7X5ZTR3_9SPHN</name>
<reference evidence="5 6" key="1">
    <citation type="submission" date="2020-03" db="EMBL/GenBank/DDBJ databases">
        <title>Genomic Encyclopedia of Type Strains, Phase IV (KMG-IV): sequencing the most valuable type-strain genomes for metagenomic binning, comparative biology and taxonomic classification.</title>
        <authorList>
            <person name="Goeker M."/>
        </authorList>
    </citation>
    <scope>NUCLEOTIDE SEQUENCE [LARGE SCALE GENOMIC DNA]</scope>
    <source>
        <strain evidence="5 6">DSM 4733</strain>
    </source>
</reference>
<evidence type="ECO:0000313" key="6">
    <source>
        <dbReference type="Proteomes" id="UP000564677"/>
    </source>
</evidence>
<dbReference type="PROSITE" id="PS50893">
    <property type="entry name" value="ABC_TRANSPORTER_2"/>
    <property type="match status" value="1"/>
</dbReference>
<dbReference type="AlphaFoldDB" id="A0A7X5ZTR3"/>
<dbReference type="Pfam" id="PF00005">
    <property type="entry name" value="ABC_tran"/>
    <property type="match status" value="1"/>
</dbReference>
<sequence>MKLSIENLALNRGERRVLEGVDAVFEPGRVTAILGAAGAGKALLLRAIAGRADADAGHVRLGGRLIGRLGRAERARAIALVERDRHRLLGRGSADLAAALVARPDWLLAEDPLSALDPAAQFARIAQLRAAAGQGMGIVVALADPVLAARVADAVLLLGGGRMIAFGAPGEALAHQPLRAAFGVEVMMIGDAQGRLLPVPISCLPA</sequence>
<evidence type="ECO:0000313" key="5">
    <source>
        <dbReference type="EMBL" id="NIJ63342.1"/>
    </source>
</evidence>
<keyword evidence="6" id="KW-1185">Reference proteome</keyword>
<protein>
    <submittedName>
        <fullName evidence="5">Iron complex transport system ATP-binding protein</fullName>
    </submittedName>
</protein>
<dbReference type="InterPro" id="IPR027417">
    <property type="entry name" value="P-loop_NTPase"/>
</dbReference>
<dbReference type="EMBL" id="JAASQV010000001">
    <property type="protein sequence ID" value="NIJ63342.1"/>
    <property type="molecule type" value="Genomic_DNA"/>
</dbReference>
<keyword evidence="1" id="KW-0813">Transport</keyword>
<comment type="function">
    <text evidence="3">Part of the ABC transporter complex HmuTUV involved in hemin import. Responsible for energy coupling to the transport system.</text>
</comment>
<dbReference type="PANTHER" id="PTHR42794:SF1">
    <property type="entry name" value="HEMIN IMPORT ATP-BINDING PROTEIN HMUV"/>
    <property type="match status" value="1"/>
</dbReference>
<accession>A0A7X5ZTR3</accession>
<dbReference type="GO" id="GO:0005524">
    <property type="term" value="F:ATP binding"/>
    <property type="evidence" value="ECO:0007669"/>
    <property type="project" value="UniProtKB-KW"/>
</dbReference>
<gene>
    <name evidence="5" type="ORF">FHR20_000273</name>
</gene>
<dbReference type="Gene3D" id="3.40.50.300">
    <property type="entry name" value="P-loop containing nucleotide triphosphate hydrolases"/>
    <property type="match status" value="2"/>
</dbReference>
<dbReference type="InterPro" id="IPR003439">
    <property type="entry name" value="ABC_transporter-like_ATP-bd"/>
</dbReference>
<evidence type="ECO:0000256" key="2">
    <source>
        <dbReference type="ARBA" id="ARBA00022967"/>
    </source>
</evidence>